<proteinExistence type="predicted"/>
<evidence type="ECO:0000313" key="3">
    <source>
        <dbReference type="Proteomes" id="UP000016932"/>
    </source>
</evidence>
<dbReference type="EMBL" id="KB446562">
    <property type="protein sequence ID" value="EME79381.1"/>
    <property type="molecule type" value="Genomic_DNA"/>
</dbReference>
<accession>M3A434</accession>
<reference evidence="2 3" key="1">
    <citation type="journal article" date="2012" name="PLoS Pathog.">
        <title>Diverse lifestyles and strategies of plant pathogenesis encoded in the genomes of eighteen Dothideomycetes fungi.</title>
        <authorList>
            <person name="Ohm R.A."/>
            <person name="Feau N."/>
            <person name="Henrissat B."/>
            <person name="Schoch C.L."/>
            <person name="Horwitz B.A."/>
            <person name="Barry K.W."/>
            <person name="Condon B.J."/>
            <person name="Copeland A.C."/>
            <person name="Dhillon B."/>
            <person name="Glaser F."/>
            <person name="Hesse C.N."/>
            <person name="Kosti I."/>
            <person name="LaButti K."/>
            <person name="Lindquist E.A."/>
            <person name="Lucas S."/>
            <person name="Salamov A.A."/>
            <person name="Bradshaw R.E."/>
            <person name="Ciuffetti L."/>
            <person name="Hamelin R.C."/>
            <person name="Kema G.H.J."/>
            <person name="Lawrence C."/>
            <person name="Scott J.A."/>
            <person name="Spatafora J.W."/>
            <person name="Turgeon B.G."/>
            <person name="de Wit P.J.G.M."/>
            <person name="Zhong S."/>
            <person name="Goodwin S.B."/>
            <person name="Grigoriev I.V."/>
        </authorList>
    </citation>
    <scope>NUCLEOTIDE SEQUENCE [LARGE SCALE GENOMIC DNA]</scope>
    <source>
        <strain evidence="2 3">CIRAD86</strain>
    </source>
</reference>
<dbReference type="AlphaFoldDB" id="M3A434"/>
<gene>
    <name evidence="2" type="ORF">MYCFIDRAFT_177983</name>
</gene>
<evidence type="ECO:0000313" key="2">
    <source>
        <dbReference type="EMBL" id="EME79381.1"/>
    </source>
</evidence>
<dbReference type="KEGG" id="pfj:MYCFIDRAFT_177983"/>
<dbReference type="GeneID" id="19333876"/>
<evidence type="ECO:0000256" key="1">
    <source>
        <dbReference type="SAM" id="MobiDB-lite"/>
    </source>
</evidence>
<sequence>MSPQGLMVWTLSLWRREGAVRPDFLVRSVFTLVYWRRCRPFSGPVLGNVMHVGLPTLHRRAVRCWLAPRMMDHCCTGKGHNEDIGRMLSFYLRRLGAPNIPLQAFSLSSWPRNNGSAISKTVFEHVHHGLRHGGPNSRAVARMRPQPYRDLANAASRLPNINPLYLHSGIPTPDSEGDEPSESTHPCLSRQPYFISRSISPWSAITHSPTAEHLASKECNIHLPVTSPTSAYSPTFAYLDHQLPYPRLMLRHMEFLSLSLARGSSSSMSSGDEENMRLIQLRVDFREVEEVLVLVVFRDGFESNGLLVRIEEATSEDCLSVEDIQGDFLLGDMVSVEFGLDFLDIFFDVKGWNEYRDDGTQKLILMVQEERTSSAISKPFLQSTQPLINRTRQRPTPRVASCQTCKSHRISPSVVQNPQLKSWRKATSSDRTAHCSLFAATLNSAQNASNASRIIVTFDRHICGLCATLQRIISKDSKLYCRNVLYPGNAYHALIDQAAWFAADRHEQRGRLIAGSEFLCLTDELSNVLRAIEPNTAYAVPALRHLIIRSGRLQLGNPISDSCADKPLNSRLLKMSSDGAIPVQLLQHVSTLIHLDHPSDLREALDNPCVRNSIRQAQRQAISKVFAMRVLIGNMRVFANGTTALFSGSNDWPGCRVSSRNSLLFQV</sequence>
<protein>
    <submittedName>
        <fullName evidence="2">Uncharacterized protein</fullName>
    </submittedName>
</protein>
<organism evidence="2 3">
    <name type="scientific">Pseudocercospora fijiensis (strain CIRAD86)</name>
    <name type="common">Black leaf streak disease fungus</name>
    <name type="synonym">Mycosphaerella fijiensis</name>
    <dbReference type="NCBI Taxonomy" id="383855"/>
    <lineage>
        <taxon>Eukaryota</taxon>
        <taxon>Fungi</taxon>
        <taxon>Dikarya</taxon>
        <taxon>Ascomycota</taxon>
        <taxon>Pezizomycotina</taxon>
        <taxon>Dothideomycetes</taxon>
        <taxon>Dothideomycetidae</taxon>
        <taxon>Mycosphaerellales</taxon>
        <taxon>Mycosphaerellaceae</taxon>
        <taxon>Pseudocercospora</taxon>
    </lineage>
</organism>
<dbReference type="RefSeq" id="XP_007930106.1">
    <property type="nucleotide sequence ID" value="XM_007931915.1"/>
</dbReference>
<dbReference type="VEuPathDB" id="FungiDB:MYCFIDRAFT_177983"/>
<feature type="region of interest" description="Disordered" evidence="1">
    <location>
        <begin position="168"/>
        <end position="188"/>
    </location>
</feature>
<dbReference type="Proteomes" id="UP000016932">
    <property type="component" value="Unassembled WGS sequence"/>
</dbReference>
<dbReference type="HOGENOM" id="CLU_411685_0_0_1"/>
<name>M3A434_PSEFD</name>
<keyword evidence="3" id="KW-1185">Reference proteome</keyword>